<gene>
    <name evidence="3" type="ORF">GCM10023215_01950</name>
</gene>
<proteinExistence type="predicted"/>
<dbReference type="PANTHER" id="PTHR30137:SF6">
    <property type="entry name" value="LUCIFERASE-LIKE MONOOXYGENASE"/>
    <property type="match status" value="1"/>
</dbReference>
<comment type="similarity">
    <text evidence="1">To bacterial alkanal monooxygenase alpha and beta chains.</text>
</comment>
<evidence type="ECO:0000313" key="4">
    <source>
        <dbReference type="Proteomes" id="UP001500325"/>
    </source>
</evidence>
<evidence type="ECO:0000259" key="2">
    <source>
        <dbReference type="Pfam" id="PF00296"/>
    </source>
</evidence>
<dbReference type="InterPro" id="IPR019949">
    <property type="entry name" value="CmoO-like"/>
</dbReference>
<dbReference type="InterPro" id="IPR011251">
    <property type="entry name" value="Luciferase-like_dom"/>
</dbReference>
<name>A0ABP8VWZ0_9PSEU</name>
<reference evidence="4" key="1">
    <citation type="journal article" date="2019" name="Int. J. Syst. Evol. Microbiol.">
        <title>The Global Catalogue of Microorganisms (GCM) 10K type strain sequencing project: providing services to taxonomists for standard genome sequencing and annotation.</title>
        <authorList>
            <consortium name="The Broad Institute Genomics Platform"/>
            <consortium name="The Broad Institute Genome Sequencing Center for Infectious Disease"/>
            <person name="Wu L."/>
            <person name="Ma J."/>
        </authorList>
    </citation>
    <scope>NUCLEOTIDE SEQUENCE [LARGE SCALE GENOMIC DNA]</scope>
    <source>
        <strain evidence="4">JCM 18055</strain>
    </source>
</reference>
<dbReference type="PANTHER" id="PTHR30137">
    <property type="entry name" value="LUCIFERASE-LIKE MONOOXYGENASE"/>
    <property type="match status" value="1"/>
</dbReference>
<dbReference type="InterPro" id="IPR036661">
    <property type="entry name" value="Luciferase-like_sf"/>
</dbReference>
<dbReference type="Gene3D" id="3.20.20.30">
    <property type="entry name" value="Luciferase-like domain"/>
    <property type="match status" value="1"/>
</dbReference>
<protein>
    <submittedName>
        <fullName evidence="3">LLM class flavin-dependent oxidoreductase</fullName>
    </submittedName>
</protein>
<sequence length="340" mass="36905">MPAGREVPAVSLPLPLSILDLATVSEGETVREGLAASTRLAQRAEQWGFRRIWYAEHHNMRSIASSATSVLIAHVAAHTERITLGAGGVMLPNHSPLQVAEQFGTLAELHPGRIELGLGRAPGTDQETFRALRRDPTASERFPQDVQELQAFLGDTSLVPNVNAYPGRGTGVPLSILGSSLYGAQVAALLGLPYVFASHFAPEALQQAVALYRQEFRPSAQLAEPHVMAGVNVIAADSPEEAETLRRAVQRQRVRLFYSRGGRKLTDEEAEAVLDTHAGEQIRSMTRYTAVGTPDVVATYLEEFAGTADADELIVANPVADRESWWRSWELLADKVQNAG</sequence>
<feature type="domain" description="Luciferase-like" evidence="2">
    <location>
        <begin position="20"/>
        <end position="307"/>
    </location>
</feature>
<evidence type="ECO:0000256" key="1">
    <source>
        <dbReference type="ARBA" id="ARBA00007789"/>
    </source>
</evidence>
<dbReference type="InterPro" id="IPR050766">
    <property type="entry name" value="Bact_Lucif_Oxidored"/>
</dbReference>
<dbReference type="Proteomes" id="UP001500325">
    <property type="component" value="Unassembled WGS sequence"/>
</dbReference>
<keyword evidence="4" id="KW-1185">Reference proteome</keyword>
<evidence type="ECO:0000313" key="3">
    <source>
        <dbReference type="EMBL" id="GAA4674017.1"/>
    </source>
</evidence>
<dbReference type="NCBIfam" id="TIGR03558">
    <property type="entry name" value="oxido_grp_1"/>
    <property type="match status" value="1"/>
</dbReference>
<dbReference type="Pfam" id="PF00296">
    <property type="entry name" value="Bac_luciferase"/>
    <property type="match status" value="1"/>
</dbReference>
<dbReference type="SUPFAM" id="SSF51679">
    <property type="entry name" value="Bacterial luciferase-like"/>
    <property type="match status" value="1"/>
</dbReference>
<accession>A0ABP8VWZ0</accession>
<dbReference type="EMBL" id="BAABIC010000001">
    <property type="protein sequence ID" value="GAA4674017.1"/>
    <property type="molecule type" value="Genomic_DNA"/>
</dbReference>
<comment type="caution">
    <text evidence="3">The sequence shown here is derived from an EMBL/GenBank/DDBJ whole genome shotgun (WGS) entry which is preliminary data.</text>
</comment>
<organism evidence="3 4">
    <name type="scientific">Pseudonocardia yuanmonensis</name>
    <dbReference type="NCBI Taxonomy" id="1095914"/>
    <lineage>
        <taxon>Bacteria</taxon>
        <taxon>Bacillati</taxon>
        <taxon>Actinomycetota</taxon>
        <taxon>Actinomycetes</taxon>
        <taxon>Pseudonocardiales</taxon>
        <taxon>Pseudonocardiaceae</taxon>
        <taxon>Pseudonocardia</taxon>
    </lineage>
</organism>